<comment type="caution">
    <text evidence="4">The sequence shown here is derived from an EMBL/GenBank/DDBJ whole genome shotgun (WGS) entry which is preliminary data.</text>
</comment>
<protein>
    <recommendedName>
        <fullName evidence="3">HNH nuclease domain-containing protein</fullName>
    </recommendedName>
</protein>
<reference evidence="5" key="1">
    <citation type="journal article" date="2019" name="Int. J. Syst. Evol. Microbiol.">
        <title>The Global Catalogue of Microorganisms (GCM) 10K type strain sequencing project: providing services to taxonomists for standard genome sequencing and annotation.</title>
        <authorList>
            <consortium name="The Broad Institute Genomics Platform"/>
            <consortium name="The Broad Institute Genome Sequencing Center for Infectious Disease"/>
            <person name="Wu L."/>
            <person name="Ma J."/>
        </authorList>
    </citation>
    <scope>NUCLEOTIDE SEQUENCE [LARGE SCALE GENOMIC DNA]</scope>
    <source>
        <strain evidence="5">CGMCC 1.15480</strain>
    </source>
</reference>
<dbReference type="InterPro" id="IPR003615">
    <property type="entry name" value="HNH_nuc"/>
</dbReference>
<proteinExistence type="inferred from homology"/>
<keyword evidence="5" id="KW-1185">Reference proteome</keyword>
<feature type="region of interest" description="Disordered" evidence="2">
    <location>
        <begin position="521"/>
        <end position="543"/>
    </location>
</feature>
<dbReference type="Pfam" id="PF01844">
    <property type="entry name" value="HNH"/>
    <property type="match status" value="1"/>
</dbReference>
<accession>A0ABQ1P0R5</accession>
<evidence type="ECO:0000313" key="5">
    <source>
        <dbReference type="Proteomes" id="UP000597761"/>
    </source>
</evidence>
<gene>
    <name evidence="4" type="ORF">GCM10011512_13700</name>
</gene>
<feature type="compositionally biased region" description="Low complexity" evidence="2">
    <location>
        <begin position="530"/>
        <end position="543"/>
    </location>
</feature>
<organism evidence="4 5">
    <name type="scientific">Tersicoccus solisilvae</name>
    <dbReference type="NCBI Taxonomy" id="1882339"/>
    <lineage>
        <taxon>Bacteria</taxon>
        <taxon>Bacillati</taxon>
        <taxon>Actinomycetota</taxon>
        <taxon>Actinomycetes</taxon>
        <taxon>Micrococcales</taxon>
        <taxon>Micrococcaceae</taxon>
        <taxon>Tersicoccus</taxon>
    </lineage>
</organism>
<comment type="similarity">
    <text evidence="1">Belongs to the Rv1128c/1148c/1588c/1702c/1945/3466 family.</text>
</comment>
<dbReference type="EMBL" id="BMJI01000005">
    <property type="protein sequence ID" value="GGC88007.1"/>
    <property type="molecule type" value="Genomic_DNA"/>
</dbReference>
<dbReference type="Gene3D" id="1.10.30.50">
    <property type="match status" value="1"/>
</dbReference>
<feature type="compositionally biased region" description="Low complexity" evidence="2">
    <location>
        <begin position="397"/>
        <end position="421"/>
    </location>
</feature>
<dbReference type="SMART" id="SM00507">
    <property type="entry name" value="HNHc"/>
    <property type="match status" value="1"/>
</dbReference>
<dbReference type="Pfam" id="PF02720">
    <property type="entry name" value="DUF222"/>
    <property type="match status" value="1"/>
</dbReference>
<dbReference type="InterPro" id="IPR003870">
    <property type="entry name" value="DUF222"/>
</dbReference>
<dbReference type="CDD" id="cd00085">
    <property type="entry name" value="HNHc"/>
    <property type="match status" value="1"/>
</dbReference>
<feature type="region of interest" description="Disordered" evidence="2">
    <location>
        <begin position="348"/>
        <end position="438"/>
    </location>
</feature>
<name>A0ABQ1P0R5_9MICC</name>
<dbReference type="Proteomes" id="UP000597761">
    <property type="component" value="Unassembled WGS sequence"/>
</dbReference>
<feature type="domain" description="HNH nuclease" evidence="3">
    <location>
        <begin position="455"/>
        <end position="507"/>
    </location>
</feature>
<sequence length="573" mass="59194">MLPPLCAAAAVGRLREPDDLRTVEAAVAALEDVRRLESWLAWTKHRVARATLALSAADHERWVDAHPLADGSPGLSRAERLAVGERSAVAEIAGALQVGEKAASGLVNRADLLADHLRATDSALRDGLITGTAAGIVADAVQEFADLRAATTDPSERDALVGAIETTETVLLSHAAAGSRPESLKARARRLHEQCHPRSFRERHEAALAERYVRIAPDRDGMAQVTALLPAAVAVGIDARLTALARSLQSAEPPSDDGDRGSRTPSVPRTLAQLRADVLADLLAGAGLVESSPGATGSTVTPAPRLLLTIPAATLLGGDEPGILDSFGPIGADDARRLAAAATSFQLAVTTEAQTPPGPPARPIPRGRPDHLDGSAPSSSALPGEAHRSTSPVTAGSRATPGRPTRAASAAAGDAAPATPTDPVPSRLSGSPPGPEARVIPVVLTDGQVYRVPERLRRALAVRDGTCRFPGCRRSAMASDVDHILAWADGGLSDPENLAHLCRKHHVLKHHSAWSVAAEAAPATDEGDPASASTAGRTAATAATAATAVATDRLVWTSPAGRRLVTAPEPPPF</sequence>
<evidence type="ECO:0000313" key="4">
    <source>
        <dbReference type="EMBL" id="GGC88007.1"/>
    </source>
</evidence>
<evidence type="ECO:0000256" key="1">
    <source>
        <dbReference type="ARBA" id="ARBA00023450"/>
    </source>
</evidence>
<evidence type="ECO:0000256" key="2">
    <source>
        <dbReference type="SAM" id="MobiDB-lite"/>
    </source>
</evidence>
<evidence type="ECO:0000259" key="3">
    <source>
        <dbReference type="SMART" id="SM00507"/>
    </source>
</evidence>
<dbReference type="InterPro" id="IPR002711">
    <property type="entry name" value="HNH"/>
</dbReference>